<dbReference type="OrthoDB" id="9798415at2"/>
<dbReference type="InParanoid" id="A0A4R2PRR3"/>
<feature type="transmembrane region" description="Helical" evidence="2">
    <location>
        <begin position="567"/>
        <end position="585"/>
    </location>
</feature>
<dbReference type="SUPFAM" id="SSF82866">
    <property type="entry name" value="Multidrug efflux transporter AcrB transmembrane domain"/>
    <property type="match status" value="2"/>
</dbReference>
<reference evidence="3 4" key="1">
    <citation type="submission" date="2019-03" db="EMBL/GenBank/DDBJ databases">
        <title>Genomic Encyclopedia of Type Strains, Phase IV (KMG-IV): sequencing the most valuable type-strain genomes for metagenomic binning, comparative biology and taxonomic classification.</title>
        <authorList>
            <person name="Goeker M."/>
        </authorList>
    </citation>
    <scope>NUCLEOTIDE SEQUENCE [LARGE SCALE GENOMIC DNA]</scope>
    <source>
        <strain evidence="3 4">DSM 2132</strain>
    </source>
</reference>
<dbReference type="Gene3D" id="3.30.2090.10">
    <property type="entry name" value="Multidrug efflux transporter AcrB TolC docking domain, DN and DC subdomains"/>
    <property type="match status" value="2"/>
</dbReference>
<evidence type="ECO:0000256" key="1">
    <source>
        <dbReference type="SAM" id="MobiDB-lite"/>
    </source>
</evidence>
<feature type="transmembrane region" description="Helical" evidence="2">
    <location>
        <begin position="952"/>
        <end position="975"/>
    </location>
</feature>
<feature type="transmembrane region" description="Helical" evidence="2">
    <location>
        <begin position="1003"/>
        <end position="1024"/>
    </location>
</feature>
<feature type="transmembrane region" description="Helical" evidence="2">
    <location>
        <begin position="405"/>
        <end position="425"/>
    </location>
</feature>
<dbReference type="PRINTS" id="PR00702">
    <property type="entry name" value="ACRIFLAVINRP"/>
</dbReference>
<dbReference type="Pfam" id="PF00873">
    <property type="entry name" value="ACR_tran"/>
    <property type="match status" value="1"/>
</dbReference>
<dbReference type="PANTHER" id="PTHR32063">
    <property type="match status" value="1"/>
</dbReference>
<dbReference type="SUPFAM" id="SSF82693">
    <property type="entry name" value="Multidrug efflux transporter AcrB pore domain, PN1, PN2, PC1 and PC2 subdomains"/>
    <property type="match status" value="2"/>
</dbReference>
<dbReference type="Proteomes" id="UP000295399">
    <property type="component" value="Unassembled WGS sequence"/>
</dbReference>
<evidence type="ECO:0000256" key="2">
    <source>
        <dbReference type="SAM" id="Phobius"/>
    </source>
</evidence>
<dbReference type="InterPro" id="IPR027463">
    <property type="entry name" value="AcrB_DN_DC_subdom"/>
</dbReference>
<dbReference type="Gene3D" id="3.30.70.1440">
    <property type="entry name" value="Multidrug efflux transporter AcrB pore domain"/>
    <property type="match status" value="1"/>
</dbReference>
<dbReference type="SUPFAM" id="SSF82714">
    <property type="entry name" value="Multidrug efflux transporter AcrB TolC docking domain, DN and DC subdomains"/>
    <property type="match status" value="2"/>
</dbReference>
<gene>
    <name evidence="3" type="ORF">EV659_101424</name>
</gene>
<keyword evidence="2" id="KW-0472">Membrane</keyword>
<organism evidence="3 4">
    <name type="scientific">Rhodothalassium salexigens DSM 2132</name>
    <dbReference type="NCBI Taxonomy" id="1188247"/>
    <lineage>
        <taxon>Bacteria</taxon>
        <taxon>Pseudomonadati</taxon>
        <taxon>Pseudomonadota</taxon>
        <taxon>Alphaproteobacteria</taxon>
        <taxon>Rhodothalassiales</taxon>
        <taxon>Rhodothalassiaceae</taxon>
        <taxon>Rhodothalassium</taxon>
    </lineage>
</organism>
<keyword evidence="2" id="KW-1133">Transmembrane helix</keyword>
<dbReference type="EMBL" id="SLXO01000001">
    <property type="protein sequence ID" value="TCP38520.1"/>
    <property type="molecule type" value="Genomic_DNA"/>
</dbReference>
<feature type="transmembrane region" description="Helical" evidence="2">
    <location>
        <begin position="47"/>
        <end position="65"/>
    </location>
</feature>
<keyword evidence="2" id="KW-0812">Transmembrane</keyword>
<dbReference type="InterPro" id="IPR001036">
    <property type="entry name" value="Acrflvin-R"/>
</dbReference>
<feature type="compositionally biased region" description="Low complexity" evidence="1">
    <location>
        <begin position="9"/>
        <end position="21"/>
    </location>
</feature>
<feature type="transmembrane region" description="Helical" evidence="2">
    <location>
        <begin position="379"/>
        <end position="398"/>
    </location>
</feature>
<dbReference type="Gene3D" id="1.20.1640.10">
    <property type="entry name" value="Multidrug efflux transporter AcrB transmembrane domain"/>
    <property type="match status" value="2"/>
</dbReference>
<feature type="transmembrane region" description="Helical" evidence="2">
    <location>
        <begin position="928"/>
        <end position="946"/>
    </location>
</feature>
<feature type="transmembrane region" description="Helical" evidence="2">
    <location>
        <begin position="507"/>
        <end position="526"/>
    </location>
</feature>
<sequence length="1060" mass="113654">MTGRETGRQDAAAADRQTAPGNGDAEPPRGAIAALVRAAIAARTTTVFAIAVVALGGLLSFFQLGRLEDPTFTIKTALVLTPYPGAAPEEVEREVSEKIALAVQELPELRYVQSTNRAGLSMVKVDIQEQFRGTDMPQIWDKLRKRMRDVAGDLPPGAGPPVVRDDDFGEVYGHVLALTGDGFDRAALEDRGEDIKRALSLIDGVSRVDLWGVQRKAIYVDISDARIRSLGLSAETVLQTLATQNAVVDAGALDAQSGRLRVEVAGAFDSPEDIENLILRPSPRDLQQTPGARPGLETVRLGDVARVSLGYVEPPLNRMRHNGLPAIAIAVSNQADANVVDLGVRLGAAVERLNAQLPVGLELHRVAWQADLVDKAVSGFLWSLAQSVAIVTVVLTLAMGWRMGAIISSALVLSILGTLIVMGLWDIDLHRVSLGAMVVALGMIVDNAIVVSENIAVRLDRGMGRFEASVRATVSNAWPLLGATVIAVLSFYPVYAAPSNVGEFCAALFQVIAVSLLLSWVLSITFTPLQSMGLLRATPASAGRSPGDTRLTRAFDATLRAALARRWAVLAVMVVAFAGSVYGFAQVERNFFPFASRPQFTIHYWAEEAQTLAQVEANLAPLAERARAHPDVTGVSTFLGRGAPRFYLPVEPEPLNPSYGQLLVNVADPAALDRAYADIKAWARANVPGIVLVKRYTVGPGNTWQFEGRFTGPADADVAVLKALAAEAEDILRASPLTEDVRTDWRHPVPKLVARYDQKQARWSGVTRDDVASSLRRSHDGVPVGLYRDGDDLLPILARKDGQNGETLDTLGALSVRPTFSTATVPLDQVTDGLDLAFEDPVIQRFDRRRAITVQTNPIDGVTFPSLWASVRDRIEAIDLPPGYAFELDGEYESATTAQRSLLPGLVPAGAAMLLIIVALFNALRPMLIIVAAIPFALIGITAGLLATGAAFGFMALLGALSLTGMMIKNAVVLIDQIRANRRDGQDAHEALVDAAKLRLRPVLLAASTTILGMTPLLSDPFWVSMAITIMAGLAVGTLITMVFVPVVYALAHNIQPPAR</sequence>
<accession>A0A4R2PRR3</accession>
<keyword evidence="4" id="KW-1185">Reference proteome</keyword>
<feature type="transmembrane region" description="Helical" evidence="2">
    <location>
        <begin position="437"/>
        <end position="456"/>
    </location>
</feature>
<evidence type="ECO:0000313" key="3">
    <source>
        <dbReference type="EMBL" id="TCP38520.1"/>
    </source>
</evidence>
<feature type="region of interest" description="Disordered" evidence="1">
    <location>
        <begin position="1"/>
        <end position="28"/>
    </location>
</feature>
<dbReference type="RefSeq" id="WP_132707001.1">
    <property type="nucleotide sequence ID" value="NZ_JACIGF010000001.1"/>
</dbReference>
<dbReference type="AlphaFoldDB" id="A0A4R2PRR3"/>
<dbReference type="Gene3D" id="3.30.70.1430">
    <property type="entry name" value="Multidrug efflux transporter AcrB pore domain"/>
    <property type="match status" value="2"/>
</dbReference>
<comment type="caution">
    <text evidence="3">The sequence shown here is derived from an EMBL/GenBank/DDBJ whole genome shotgun (WGS) entry which is preliminary data.</text>
</comment>
<feature type="transmembrane region" description="Helical" evidence="2">
    <location>
        <begin position="1030"/>
        <end position="1052"/>
    </location>
</feature>
<protein>
    <submittedName>
        <fullName evidence="3">Multidrug efflux pump subunit AcrB</fullName>
    </submittedName>
</protein>
<feature type="transmembrane region" description="Helical" evidence="2">
    <location>
        <begin position="902"/>
        <end position="921"/>
    </location>
</feature>
<dbReference type="Gene3D" id="3.30.70.1320">
    <property type="entry name" value="Multidrug efflux transporter AcrB pore domain like"/>
    <property type="match status" value="1"/>
</dbReference>
<evidence type="ECO:0000313" key="4">
    <source>
        <dbReference type="Proteomes" id="UP000295399"/>
    </source>
</evidence>
<name>A0A4R2PRR3_RHOSA</name>
<dbReference type="GO" id="GO:0042910">
    <property type="term" value="F:xenobiotic transmembrane transporter activity"/>
    <property type="evidence" value="ECO:0007669"/>
    <property type="project" value="TreeGrafter"/>
</dbReference>
<proteinExistence type="predicted"/>
<dbReference type="PANTHER" id="PTHR32063:SF18">
    <property type="entry name" value="CATION EFFLUX SYSTEM PROTEIN"/>
    <property type="match status" value="1"/>
</dbReference>
<feature type="transmembrane region" description="Helical" evidence="2">
    <location>
        <begin position="477"/>
        <end position="495"/>
    </location>
</feature>
<dbReference type="GO" id="GO:0005886">
    <property type="term" value="C:plasma membrane"/>
    <property type="evidence" value="ECO:0007669"/>
    <property type="project" value="TreeGrafter"/>
</dbReference>